<dbReference type="SUPFAM" id="SSF55347">
    <property type="entry name" value="Glyceraldehyde-3-phosphate dehydrogenase-like, C-terminal domain"/>
    <property type="match status" value="1"/>
</dbReference>
<evidence type="ECO:0000256" key="7">
    <source>
        <dbReference type="HAMAP-Rule" id="MF_00150"/>
    </source>
</evidence>
<dbReference type="AlphaFoldDB" id="A0AA43ZRZ5"/>
<gene>
    <name evidence="7 9" type="primary">argC</name>
    <name evidence="9" type="ORF">Q4F26_02855</name>
</gene>
<feature type="domain" description="Semialdehyde dehydrogenase NAD-binding" evidence="8">
    <location>
        <begin position="2"/>
        <end position="141"/>
    </location>
</feature>
<dbReference type="InterPro" id="IPR000534">
    <property type="entry name" value="Semialdehyde_DH_NAD-bd"/>
</dbReference>
<keyword evidence="4 7" id="KW-0521">NADP</keyword>
<dbReference type="GO" id="GO:0070401">
    <property type="term" value="F:NADP+ binding"/>
    <property type="evidence" value="ECO:0007669"/>
    <property type="project" value="InterPro"/>
</dbReference>
<dbReference type="EMBL" id="JAUNQW010000008">
    <property type="protein sequence ID" value="MDO5457259.1"/>
    <property type="molecule type" value="Genomic_DNA"/>
</dbReference>
<accession>A0AA43ZRZ5</accession>
<comment type="subcellular location">
    <subcellularLocation>
        <location evidence="7">Cytoplasm</location>
    </subcellularLocation>
</comment>
<evidence type="ECO:0000259" key="8">
    <source>
        <dbReference type="SMART" id="SM00859"/>
    </source>
</evidence>
<evidence type="ECO:0000256" key="6">
    <source>
        <dbReference type="ARBA" id="ARBA00050557"/>
    </source>
</evidence>
<organism evidence="9 10">
    <name type="scientific">Atopococcus tabaci</name>
    <dbReference type="NCBI Taxonomy" id="269774"/>
    <lineage>
        <taxon>Bacteria</taxon>
        <taxon>Bacillati</taxon>
        <taxon>Bacillota</taxon>
        <taxon>Bacilli</taxon>
        <taxon>Lactobacillales</taxon>
        <taxon>Carnobacteriaceae</taxon>
        <taxon>Atopococcus</taxon>
    </lineage>
</organism>
<dbReference type="HAMAP" id="MF_00150">
    <property type="entry name" value="ArgC_type1"/>
    <property type="match status" value="1"/>
</dbReference>
<dbReference type="NCBIfam" id="TIGR01850">
    <property type="entry name" value="argC"/>
    <property type="match status" value="1"/>
</dbReference>
<evidence type="ECO:0000313" key="10">
    <source>
        <dbReference type="Proteomes" id="UP001171751"/>
    </source>
</evidence>
<comment type="caution">
    <text evidence="9">The sequence shown here is derived from an EMBL/GenBank/DDBJ whole genome shotgun (WGS) entry which is preliminary data.</text>
</comment>
<keyword evidence="5 7" id="KW-0560">Oxidoreductase</keyword>
<keyword evidence="2 7" id="KW-0055">Arginine biosynthesis</keyword>
<dbReference type="GO" id="GO:0005737">
    <property type="term" value="C:cytoplasm"/>
    <property type="evidence" value="ECO:0007669"/>
    <property type="project" value="UniProtKB-SubCell"/>
</dbReference>
<dbReference type="FunFam" id="3.30.360.10:FF:000014">
    <property type="entry name" value="N-acetyl-gamma-glutamyl-phosphate reductase"/>
    <property type="match status" value="1"/>
</dbReference>
<feature type="active site" evidence="7">
    <location>
        <position position="149"/>
    </location>
</feature>
<dbReference type="InterPro" id="IPR000706">
    <property type="entry name" value="AGPR_type-1"/>
</dbReference>
<dbReference type="Proteomes" id="UP001171751">
    <property type="component" value="Unassembled WGS sequence"/>
</dbReference>
<dbReference type="GO" id="GO:0003942">
    <property type="term" value="F:N-acetyl-gamma-glutamyl-phosphate reductase activity"/>
    <property type="evidence" value="ECO:0007669"/>
    <property type="project" value="UniProtKB-UniRule"/>
</dbReference>
<dbReference type="SUPFAM" id="SSF51735">
    <property type="entry name" value="NAD(P)-binding Rossmann-fold domains"/>
    <property type="match status" value="1"/>
</dbReference>
<dbReference type="PANTHER" id="PTHR32338:SF10">
    <property type="entry name" value="N-ACETYL-GAMMA-GLUTAMYL-PHOSPHATE REDUCTASE, CHLOROPLASTIC-RELATED"/>
    <property type="match status" value="1"/>
</dbReference>
<comment type="function">
    <text evidence="7">Catalyzes the NADPH-dependent reduction of N-acetyl-5-glutamyl phosphate to yield N-acetyl-L-glutamate 5-semialdehyde.</text>
</comment>
<evidence type="ECO:0000256" key="4">
    <source>
        <dbReference type="ARBA" id="ARBA00022857"/>
    </source>
</evidence>
<sequence length="345" mass="38356">MKVSIIGASGYTGSELMRILMNHPQVELAHLTARSLAGEIIAEHFPIFTGYLENKTFVEMDLDQIKKDSDVVFICLPHGHSMSMAKELLGSVKVIDMGADFRIKDINTYEKTYQVDQLAPELVDQAVYGLTEFYREDIQNAELIANPGCFSTNALLALMPLVKNNLIDPQSIIFDAKTGISGAGRSANVDNLLAELGNSFKVYNPLGHRHIPEIEQELNFQSSDPTMIQFTPQLLPTERGIYSSIYANASQETSTEALHDLYKDFYAGEKFIHILAPGQFPNLKAVKGSNHCHLQIQFDERTKRILVFSSLDNLMKGASGQAVQNMNLMFNFEESLGLESSGLMP</sequence>
<comment type="catalytic activity">
    <reaction evidence="6 7">
        <text>N-acetyl-L-glutamate 5-semialdehyde + phosphate + NADP(+) = N-acetyl-L-glutamyl 5-phosphate + NADPH + H(+)</text>
        <dbReference type="Rhea" id="RHEA:21588"/>
        <dbReference type="ChEBI" id="CHEBI:15378"/>
        <dbReference type="ChEBI" id="CHEBI:29123"/>
        <dbReference type="ChEBI" id="CHEBI:43474"/>
        <dbReference type="ChEBI" id="CHEBI:57783"/>
        <dbReference type="ChEBI" id="CHEBI:57936"/>
        <dbReference type="ChEBI" id="CHEBI:58349"/>
        <dbReference type="EC" id="1.2.1.38"/>
    </reaction>
</comment>
<dbReference type="InterPro" id="IPR058924">
    <property type="entry name" value="AGPR_dimerisation_dom"/>
</dbReference>
<dbReference type="InterPro" id="IPR050085">
    <property type="entry name" value="AGPR"/>
</dbReference>
<keyword evidence="10" id="KW-1185">Reference proteome</keyword>
<reference evidence="9" key="1">
    <citation type="submission" date="2023-07" db="EMBL/GenBank/DDBJ databases">
        <title>Between Cages and Wild: Unraveling the Impact of Captivity on Animal Microbiomes and Antimicrobial Resistance.</title>
        <authorList>
            <person name="Schmartz G.P."/>
            <person name="Rehner J."/>
            <person name="Schuff M.J."/>
            <person name="Becker S.L."/>
            <person name="Kravczyk M."/>
            <person name="Gurevich A."/>
            <person name="Francke R."/>
            <person name="Mueller R."/>
            <person name="Keller V."/>
            <person name="Keller A."/>
        </authorList>
    </citation>
    <scope>NUCLEOTIDE SEQUENCE</scope>
    <source>
        <strain evidence="9">S39M_St_73</strain>
    </source>
</reference>
<dbReference type="PANTHER" id="PTHR32338">
    <property type="entry name" value="N-ACETYL-GAMMA-GLUTAMYL-PHOSPHATE REDUCTASE, CHLOROPLASTIC-RELATED-RELATED"/>
    <property type="match status" value="1"/>
</dbReference>
<dbReference type="EC" id="1.2.1.38" evidence="7"/>
<proteinExistence type="inferred from homology"/>
<protein>
    <recommendedName>
        <fullName evidence="7">N-acetyl-gamma-glutamyl-phosphate reductase</fullName>
        <shortName evidence="7">AGPR</shortName>
        <ecNumber evidence="7">1.2.1.38</ecNumber>
    </recommendedName>
    <alternativeName>
        <fullName evidence="7">N-acetyl-glutamate semialdehyde dehydrogenase</fullName>
        <shortName evidence="7">NAGSA dehydrogenase</shortName>
    </alternativeName>
</protein>
<keyword evidence="7" id="KW-0963">Cytoplasm</keyword>
<evidence type="ECO:0000256" key="2">
    <source>
        <dbReference type="ARBA" id="ARBA00022571"/>
    </source>
</evidence>
<dbReference type="Gene3D" id="3.40.50.720">
    <property type="entry name" value="NAD(P)-binding Rossmann-like Domain"/>
    <property type="match status" value="1"/>
</dbReference>
<dbReference type="GO" id="GO:0051287">
    <property type="term" value="F:NAD binding"/>
    <property type="evidence" value="ECO:0007669"/>
    <property type="project" value="InterPro"/>
</dbReference>
<comment type="similarity">
    <text evidence="7">Belongs to the NAGSA dehydrogenase family. Type 1 subfamily.</text>
</comment>
<dbReference type="InterPro" id="IPR036291">
    <property type="entry name" value="NAD(P)-bd_dom_sf"/>
</dbReference>
<dbReference type="Pfam" id="PF22698">
    <property type="entry name" value="Semialdhyde_dhC_1"/>
    <property type="match status" value="1"/>
</dbReference>
<keyword evidence="3 7" id="KW-0028">Amino-acid biosynthesis</keyword>
<evidence type="ECO:0000256" key="3">
    <source>
        <dbReference type="ARBA" id="ARBA00022605"/>
    </source>
</evidence>
<evidence type="ECO:0000256" key="5">
    <source>
        <dbReference type="ARBA" id="ARBA00023002"/>
    </source>
</evidence>
<dbReference type="Pfam" id="PF01118">
    <property type="entry name" value="Semialdhyde_dh"/>
    <property type="match status" value="1"/>
</dbReference>
<evidence type="ECO:0000256" key="1">
    <source>
        <dbReference type="ARBA" id="ARBA00004862"/>
    </source>
</evidence>
<evidence type="ECO:0000313" key="9">
    <source>
        <dbReference type="EMBL" id="MDO5457259.1"/>
    </source>
</evidence>
<name>A0AA43ZRZ5_9LACT</name>
<dbReference type="Gene3D" id="3.30.360.10">
    <property type="entry name" value="Dihydrodipicolinate Reductase, domain 2"/>
    <property type="match status" value="1"/>
</dbReference>
<dbReference type="GO" id="GO:0006526">
    <property type="term" value="P:L-arginine biosynthetic process"/>
    <property type="evidence" value="ECO:0007669"/>
    <property type="project" value="UniProtKB-UniRule"/>
</dbReference>
<comment type="pathway">
    <text evidence="1 7">Amino-acid biosynthesis; L-arginine biosynthesis; N(2)-acetyl-L-ornithine from L-glutamate: step 3/4.</text>
</comment>
<dbReference type="SMART" id="SM00859">
    <property type="entry name" value="Semialdhyde_dh"/>
    <property type="match status" value="1"/>
</dbReference>
<dbReference type="CDD" id="cd17895">
    <property type="entry name" value="AGPR_1_N"/>
    <property type="match status" value="1"/>
</dbReference>
<dbReference type="CDD" id="cd23934">
    <property type="entry name" value="AGPR_1_C"/>
    <property type="match status" value="1"/>
</dbReference>